<protein>
    <recommendedName>
        <fullName evidence="4">PEP-CTERM sorting domain-containing protein</fullName>
    </recommendedName>
</protein>
<sequence>MLGAKMKKLRLISIVLSLCVLSQVHASAPIKLFEKAQVSSIKPEWNQVLEFSSALNKIVTEEGDYLKFGFSQRSQREDDRRGDEPQTWAIGILGAGFAVYQLRRRKRMGPTWDLH</sequence>
<dbReference type="EMBL" id="CP051152">
    <property type="protein sequence ID" value="QJQ07448.1"/>
    <property type="molecule type" value="Genomic_DNA"/>
</dbReference>
<gene>
    <name evidence="2" type="ORF">EJG51_018360</name>
</gene>
<dbReference type="KEGG" id="upi:EJG51_018360"/>
<feature type="signal peptide" evidence="1">
    <location>
        <begin position="1"/>
        <end position="26"/>
    </location>
</feature>
<evidence type="ECO:0000256" key="1">
    <source>
        <dbReference type="SAM" id="SignalP"/>
    </source>
</evidence>
<accession>A0A6M4A940</accession>
<keyword evidence="1" id="KW-0732">Signal</keyword>
<name>A0A6M4A940_9BURK</name>
<proteinExistence type="predicted"/>
<evidence type="ECO:0008006" key="4">
    <source>
        <dbReference type="Google" id="ProtNLM"/>
    </source>
</evidence>
<feature type="chain" id="PRO_5026874635" description="PEP-CTERM sorting domain-containing protein" evidence="1">
    <location>
        <begin position="27"/>
        <end position="115"/>
    </location>
</feature>
<organism evidence="2 3">
    <name type="scientific">Undibacterium piscinae</name>
    <dbReference type="NCBI Taxonomy" id="2495591"/>
    <lineage>
        <taxon>Bacteria</taxon>
        <taxon>Pseudomonadati</taxon>
        <taxon>Pseudomonadota</taxon>
        <taxon>Betaproteobacteria</taxon>
        <taxon>Burkholderiales</taxon>
        <taxon>Oxalobacteraceae</taxon>
        <taxon>Undibacterium</taxon>
    </lineage>
</organism>
<evidence type="ECO:0000313" key="3">
    <source>
        <dbReference type="Proteomes" id="UP000274350"/>
    </source>
</evidence>
<reference evidence="2 3" key="1">
    <citation type="journal article" date="2019" name="Int. J. Syst. Evol. Microbiol.">
        <title>Undibacterium piscinae sp. nov., isolated from Korean shiner intestine.</title>
        <authorList>
            <person name="Lee S.Y."/>
            <person name="Kang W."/>
            <person name="Kim P.S."/>
            <person name="Kim H.S."/>
            <person name="Sung H."/>
            <person name="Shin N.R."/>
            <person name="Whon T.W."/>
            <person name="Yun J.H."/>
            <person name="Lee J.Y."/>
            <person name="Lee J.Y."/>
            <person name="Jung M.J."/>
            <person name="Jeong Y.S."/>
            <person name="Tak E.J."/>
            <person name="Han J.E."/>
            <person name="Hyun D.W."/>
            <person name="Kang M.S."/>
            <person name="Lee K.E."/>
            <person name="Lee B.H."/>
            <person name="Bae J.W."/>
        </authorList>
    </citation>
    <scope>NUCLEOTIDE SEQUENCE [LARGE SCALE GENOMIC DNA]</scope>
    <source>
        <strain evidence="2 3">S11R28</strain>
    </source>
</reference>
<dbReference type="Proteomes" id="UP000274350">
    <property type="component" value="Chromosome"/>
</dbReference>
<evidence type="ECO:0000313" key="2">
    <source>
        <dbReference type="EMBL" id="QJQ07448.1"/>
    </source>
</evidence>
<dbReference type="AlphaFoldDB" id="A0A6M4A940"/>
<keyword evidence="3" id="KW-1185">Reference proteome</keyword>